<dbReference type="GO" id="GO:0051539">
    <property type="term" value="F:4 iron, 4 sulfur cluster binding"/>
    <property type="evidence" value="ECO:0007669"/>
    <property type="project" value="UniProtKB-KW"/>
</dbReference>
<keyword evidence="8" id="KW-0411">Iron-sulfur</keyword>
<evidence type="ECO:0000313" key="10">
    <source>
        <dbReference type="EMBL" id="EEG74750.1"/>
    </source>
</evidence>
<reference evidence="10" key="1">
    <citation type="submission" date="2009-02" db="EMBL/GenBank/DDBJ databases">
        <authorList>
            <person name="Fulton L."/>
            <person name="Clifton S."/>
            <person name="Fulton B."/>
            <person name="Xu J."/>
            <person name="Minx P."/>
            <person name="Pepin K.H."/>
            <person name="Johnson M."/>
            <person name="Bhonagiri V."/>
            <person name="Nash W.E."/>
            <person name="Mardis E.R."/>
            <person name="Wilson R.K."/>
        </authorList>
    </citation>
    <scope>NUCLEOTIDE SEQUENCE [LARGE SCALE GENOMIC DNA]</scope>
    <source>
        <strain evidence="10">DSM 15053</strain>
    </source>
</reference>
<dbReference type="InterPro" id="IPR034457">
    <property type="entry name" value="Organic_radical-activating"/>
</dbReference>
<keyword evidence="7" id="KW-0408">Iron</keyword>
<dbReference type="OrthoDB" id="9782387at2"/>
<dbReference type="STRING" id="553973.CLOHYLEM_05414"/>
<dbReference type="EMBL" id="ABYI02000019">
    <property type="protein sequence ID" value="EEG74750.1"/>
    <property type="molecule type" value="Genomic_DNA"/>
</dbReference>
<accession>C0C022</accession>
<dbReference type="CDD" id="cd01335">
    <property type="entry name" value="Radical_SAM"/>
    <property type="match status" value="1"/>
</dbReference>
<keyword evidence="4" id="KW-0949">S-adenosyl-L-methionine</keyword>
<gene>
    <name evidence="10" type="ORF">CLOHYLEM_05414</name>
</gene>
<evidence type="ECO:0000256" key="2">
    <source>
        <dbReference type="ARBA" id="ARBA00009777"/>
    </source>
</evidence>
<name>C0C022_9FIRM</name>
<dbReference type="GO" id="GO:0016491">
    <property type="term" value="F:oxidoreductase activity"/>
    <property type="evidence" value="ECO:0007669"/>
    <property type="project" value="UniProtKB-KW"/>
</dbReference>
<evidence type="ECO:0000256" key="8">
    <source>
        <dbReference type="ARBA" id="ARBA00023014"/>
    </source>
</evidence>
<dbReference type="SUPFAM" id="SSF102114">
    <property type="entry name" value="Radical SAM enzymes"/>
    <property type="match status" value="1"/>
</dbReference>
<keyword evidence="6 10" id="KW-0560">Oxidoreductase</keyword>
<evidence type="ECO:0000256" key="3">
    <source>
        <dbReference type="ARBA" id="ARBA00022485"/>
    </source>
</evidence>
<dbReference type="AlphaFoldDB" id="C0C022"/>
<keyword evidence="11" id="KW-1185">Reference proteome</keyword>
<keyword evidence="3" id="KW-0004">4Fe-4S</keyword>
<proteinExistence type="inferred from homology"/>
<dbReference type="PANTHER" id="PTHR30352:SF4">
    <property type="entry name" value="PYRUVATE FORMATE-LYASE 2-ACTIVATING ENZYME"/>
    <property type="match status" value="1"/>
</dbReference>
<dbReference type="InterPro" id="IPR013785">
    <property type="entry name" value="Aldolase_TIM"/>
</dbReference>
<dbReference type="Gene3D" id="3.20.20.70">
    <property type="entry name" value="Aldolase class I"/>
    <property type="match status" value="1"/>
</dbReference>
<evidence type="ECO:0000256" key="1">
    <source>
        <dbReference type="ARBA" id="ARBA00001966"/>
    </source>
</evidence>
<feature type="domain" description="Radical SAM core" evidence="9">
    <location>
        <begin position="28"/>
        <end position="255"/>
    </location>
</feature>
<dbReference type="InterPro" id="IPR007197">
    <property type="entry name" value="rSAM"/>
</dbReference>
<evidence type="ECO:0000256" key="5">
    <source>
        <dbReference type="ARBA" id="ARBA00022723"/>
    </source>
</evidence>
<dbReference type="PIRSF" id="PIRSF000371">
    <property type="entry name" value="PFL_act_enz"/>
    <property type="match status" value="1"/>
</dbReference>
<evidence type="ECO:0000256" key="7">
    <source>
        <dbReference type="ARBA" id="ARBA00023004"/>
    </source>
</evidence>
<dbReference type="Pfam" id="PF04055">
    <property type="entry name" value="Radical_SAM"/>
    <property type="match status" value="1"/>
</dbReference>
<dbReference type="eggNOG" id="COG1180">
    <property type="taxonomic scope" value="Bacteria"/>
</dbReference>
<dbReference type="NCBIfam" id="TIGR02494">
    <property type="entry name" value="PFLE_PFLC"/>
    <property type="match status" value="1"/>
</dbReference>
<sequence length="260" mass="29244">MRNFKKGLWRDVDMSGGYVMNIQNFSVNDGEGIRTNIFLAGCPLACAWCSNPEGQSLHNAMTSCMTVEEVVDKVKKQMIFYRISGGGVTFSGGEATVQQEFLRRLSYRLYDMGISLAIETCGQFEYEVVKDIFGKMDLIFYDIKHMDDRKHRAFTGVSNEKILSNVPKVAGLGVPMVVRIPVIHGVNTGDGNLESTFEFIKREAPRARLELLPYHTYGAGKYEELGLLPPPDSFKTPGDDEIEAWYEMARTYGIDSISYK</sequence>
<dbReference type="InterPro" id="IPR001989">
    <property type="entry name" value="Radical_activat_CS"/>
</dbReference>
<evidence type="ECO:0000256" key="6">
    <source>
        <dbReference type="ARBA" id="ARBA00023002"/>
    </source>
</evidence>
<dbReference type="Proteomes" id="UP000004893">
    <property type="component" value="Unassembled WGS sequence"/>
</dbReference>
<dbReference type="InterPro" id="IPR012839">
    <property type="entry name" value="Organic_radical_activase"/>
</dbReference>
<dbReference type="PANTHER" id="PTHR30352">
    <property type="entry name" value="PYRUVATE FORMATE-LYASE-ACTIVATING ENZYME"/>
    <property type="match status" value="1"/>
</dbReference>
<dbReference type="PROSITE" id="PS01087">
    <property type="entry name" value="RADICAL_ACTIVATING"/>
    <property type="match status" value="1"/>
</dbReference>
<comment type="cofactor">
    <cofactor evidence="1">
        <name>[4Fe-4S] cluster</name>
        <dbReference type="ChEBI" id="CHEBI:49883"/>
    </cofactor>
</comment>
<keyword evidence="5" id="KW-0479">Metal-binding</keyword>
<evidence type="ECO:0000313" key="11">
    <source>
        <dbReference type="Proteomes" id="UP000004893"/>
    </source>
</evidence>
<organism evidence="10 11">
    <name type="scientific">[Clostridium] hylemonae DSM 15053</name>
    <dbReference type="NCBI Taxonomy" id="553973"/>
    <lineage>
        <taxon>Bacteria</taxon>
        <taxon>Bacillati</taxon>
        <taxon>Bacillota</taxon>
        <taxon>Clostridia</taxon>
        <taxon>Lachnospirales</taxon>
        <taxon>Lachnospiraceae</taxon>
    </lineage>
</organism>
<dbReference type="HOGENOM" id="CLU_058969_1_1_9"/>
<dbReference type="SFLD" id="SFLDG01066">
    <property type="entry name" value="organic_radical-activating_enz"/>
    <property type="match status" value="1"/>
</dbReference>
<comment type="similarity">
    <text evidence="2">Belongs to the organic radical-activating enzymes family.</text>
</comment>
<dbReference type="GO" id="GO:0046872">
    <property type="term" value="F:metal ion binding"/>
    <property type="evidence" value="ECO:0007669"/>
    <property type="project" value="UniProtKB-KW"/>
</dbReference>
<dbReference type="PROSITE" id="PS51918">
    <property type="entry name" value="RADICAL_SAM"/>
    <property type="match status" value="1"/>
</dbReference>
<dbReference type="RefSeq" id="WP_006442750.1">
    <property type="nucleotide sequence ID" value="NZ_CP036524.1"/>
</dbReference>
<protein>
    <submittedName>
        <fullName evidence="10">Glycyl-radical enzyme activating protein family protein</fullName>
        <ecNumber evidence="10">1.97.1.-</ecNumber>
    </submittedName>
</protein>
<evidence type="ECO:0000256" key="4">
    <source>
        <dbReference type="ARBA" id="ARBA00022691"/>
    </source>
</evidence>
<dbReference type="EC" id="1.97.1.-" evidence="10"/>
<evidence type="ECO:0000259" key="9">
    <source>
        <dbReference type="PROSITE" id="PS51918"/>
    </source>
</evidence>
<reference evidence="10" key="2">
    <citation type="submission" date="2013-06" db="EMBL/GenBank/DDBJ databases">
        <title>Draft genome sequence of Clostridium hylemonae (DSM 15053).</title>
        <authorList>
            <person name="Sudarsanam P."/>
            <person name="Ley R."/>
            <person name="Guruge J."/>
            <person name="Turnbaugh P.J."/>
            <person name="Mahowald M."/>
            <person name="Liep D."/>
            <person name="Gordon J."/>
        </authorList>
    </citation>
    <scope>NUCLEOTIDE SEQUENCE</scope>
    <source>
        <strain evidence="10">DSM 15053</strain>
    </source>
</reference>
<dbReference type="InterPro" id="IPR058240">
    <property type="entry name" value="rSAM_sf"/>
</dbReference>
<comment type="caution">
    <text evidence="10">The sequence shown here is derived from an EMBL/GenBank/DDBJ whole genome shotgun (WGS) entry which is preliminary data.</text>
</comment>
<dbReference type="SFLD" id="SFLDS00029">
    <property type="entry name" value="Radical_SAM"/>
    <property type="match status" value="1"/>
</dbReference>